<evidence type="ECO:0000313" key="2">
    <source>
        <dbReference type="Proteomes" id="UP001302429"/>
    </source>
</evidence>
<evidence type="ECO:0000313" key="1">
    <source>
        <dbReference type="EMBL" id="WOE76720.1"/>
    </source>
</evidence>
<proteinExistence type="predicted"/>
<geneLocation type="plasmid" evidence="1 2">
    <name>unnamed</name>
</geneLocation>
<organism evidence="1 2">
    <name type="scientific">Alterisphingorhabdus coralli</name>
    <dbReference type="NCBI Taxonomy" id="3071408"/>
    <lineage>
        <taxon>Bacteria</taxon>
        <taxon>Pseudomonadati</taxon>
        <taxon>Pseudomonadota</taxon>
        <taxon>Alphaproteobacteria</taxon>
        <taxon>Sphingomonadales</taxon>
        <taxon>Sphingomonadaceae</taxon>
        <taxon>Alterisphingorhabdus (ex Yan et al. 2024)</taxon>
    </lineage>
</organism>
<sequence length="70" mass="8141">MNNRRRAAINRIIKQINTELKPMMQKLQQEIEDVDQTVVSQGQALIGSFEEYEETVNAAVEWLNETADYQ</sequence>
<dbReference type="KEGG" id="acoa:RB602_15150"/>
<gene>
    <name evidence="1" type="ORF">RB602_15150</name>
</gene>
<protein>
    <submittedName>
        <fullName evidence="1">Uncharacterized protein</fullName>
    </submittedName>
</protein>
<keyword evidence="1" id="KW-0614">Plasmid</keyword>
<reference evidence="1 2" key="1">
    <citation type="submission" date="2023-10" db="EMBL/GenBank/DDBJ databases">
        <title>Complete genome sequence of a Sphingomonadaceae bacterium.</title>
        <authorList>
            <person name="Yan C."/>
        </authorList>
    </citation>
    <scope>NUCLEOTIDE SEQUENCE [LARGE SCALE GENOMIC DNA]</scope>
    <source>
        <strain evidence="1 2">SCSIO 66989</strain>
        <plasmid evidence="1 2">unnamed</plasmid>
    </source>
</reference>
<accession>A0AA97FCU6</accession>
<dbReference type="EMBL" id="CP136595">
    <property type="protein sequence ID" value="WOE76720.1"/>
    <property type="molecule type" value="Genomic_DNA"/>
</dbReference>
<keyword evidence="2" id="KW-1185">Reference proteome</keyword>
<dbReference type="Proteomes" id="UP001302429">
    <property type="component" value="Plasmid unnamed"/>
</dbReference>
<dbReference type="AlphaFoldDB" id="A0AA97FCU6"/>
<name>A0AA97FCU6_9SPHN</name>
<dbReference type="RefSeq" id="WP_317084654.1">
    <property type="nucleotide sequence ID" value="NZ_CP136595.1"/>
</dbReference>